<evidence type="ECO:0000256" key="1">
    <source>
        <dbReference type="ARBA" id="ARBA00023125"/>
    </source>
</evidence>
<dbReference type="PROSITE" id="PS50943">
    <property type="entry name" value="HTH_CROC1"/>
    <property type="match status" value="1"/>
</dbReference>
<accession>A0ABM7WMD1</accession>
<dbReference type="EMBL" id="AP025564">
    <property type="protein sequence ID" value="BDE97583.1"/>
    <property type="molecule type" value="Genomic_DNA"/>
</dbReference>
<dbReference type="InterPro" id="IPR025868">
    <property type="entry name" value="Zn_ribbon_dom_put"/>
</dbReference>
<dbReference type="RefSeq" id="WP_102380022.1">
    <property type="nucleotide sequence ID" value="NZ_AP025564.1"/>
</dbReference>
<feature type="domain" description="HTH cro/C1-type" evidence="2">
    <location>
        <begin position="7"/>
        <end position="61"/>
    </location>
</feature>
<reference evidence="3 4" key="1">
    <citation type="submission" date="2022-01" db="EMBL/GenBank/DDBJ databases">
        <title>Novel bile acid biosynthetic pathways are enriched in the microbiome of centenarians.</title>
        <authorList>
            <person name="Sato Y."/>
            <person name="Atarashi K."/>
            <person name="Plichta R.D."/>
            <person name="Arai Y."/>
            <person name="Sasajima S."/>
            <person name="Kearney M.S."/>
            <person name="Suda W."/>
            <person name="Takeshita K."/>
            <person name="Sasaki T."/>
            <person name="Okamoto S."/>
            <person name="Skelly N.A."/>
            <person name="Okamura Y."/>
            <person name="Vlamakis H."/>
            <person name="Li Y."/>
            <person name="Tanoue T."/>
            <person name="Takei H."/>
            <person name="Nittono H."/>
            <person name="Narushima S."/>
            <person name="Irie J."/>
            <person name="Itoh H."/>
            <person name="Moriya K."/>
            <person name="Sugiura Y."/>
            <person name="Suematsu M."/>
            <person name="Moritoki N."/>
            <person name="Shibata S."/>
            <person name="Littman R.D."/>
            <person name="Fischbach A.M."/>
            <person name="Uwamino Y."/>
            <person name="Inoue T."/>
            <person name="Honda A."/>
            <person name="Hattori M."/>
            <person name="Murai T."/>
            <person name="Xavier J.R."/>
            <person name="Hirose N."/>
            <person name="Honda K."/>
        </authorList>
    </citation>
    <scope>NUCLEOTIDE SEQUENCE [LARGE SCALE GENOMIC DNA]</scope>
    <source>
        <strain evidence="3 4">CE91-St30</strain>
    </source>
</reference>
<evidence type="ECO:0000313" key="3">
    <source>
        <dbReference type="EMBL" id="BDE97583.1"/>
    </source>
</evidence>
<dbReference type="SMART" id="SM00530">
    <property type="entry name" value="HTH_XRE"/>
    <property type="match status" value="1"/>
</dbReference>
<dbReference type="Proteomes" id="UP001320544">
    <property type="component" value="Chromosome"/>
</dbReference>
<keyword evidence="4" id="KW-1185">Reference proteome</keyword>
<sequence length="155" mass="17440">MEMKTVLADLRSKNGLTQDEMADRLLVTRQAVSRWENGKTTPNPESLKLISKEFNVSINELLGGEETAICQSCAMSLREAEDLGTEPDGGVSGEFCSHCYQNGGFTNNRTMEEMIEENLRYLDEFNAENGSHYSEDEARAILGMHLATLKRWKKD</sequence>
<evidence type="ECO:0000259" key="2">
    <source>
        <dbReference type="PROSITE" id="PS50943"/>
    </source>
</evidence>
<proteinExistence type="predicted"/>
<dbReference type="PANTHER" id="PTHR46558">
    <property type="entry name" value="TRACRIPTIONAL REGULATORY PROTEIN-RELATED-RELATED"/>
    <property type="match status" value="1"/>
</dbReference>
<gene>
    <name evidence="3" type="ORF">CE91St30_29160</name>
</gene>
<dbReference type="SUPFAM" id="SSF47413">
    <property type="entry name" value="lambda repressor-like DNA-binding domains"/>
    <property type="match status" value="1"/>
</dbReference>
<evidence type="ECO:0000313" key="4">
    <source>
        <dbReference type="Proteomes" id="UP001320544"/>
    </source>
</evidence>
<dbReference type="CDD" id="cd00093">
    <property type="entry name" value="HTH_XRE"/>
    <property type="match status" value="1"/>
</dbReference>
<protein>
    <submittedName>
        <fullName evidence="3">XRE family transcriptional regulator</fullName>
    </submittedName>
</protein>
<dbReference type="InterPro" id="IPR010982">
    <property type="entry name" value="Lambda_DNA-bd_dom_sf"/>
</dbReference>
<dbReference type="Pfam" id="PF01381">
    <property type="entry name" value="HTH_3"/>
    <property type="match status" value="1"/>
</dbReference>
<dbReference type="PANTHER" id="PTHR46558:SF11">
    <property type="entry name" value="HTH-TYPE TRANSCRIPTIONAL REGULATOR XRE"/>
    <property type="match status" value="1"/>
</dbReference>
<organism evidence="3 4">
    <name type="scientific">Raoultibacter timonensis</name>
    <dbReference type="NCBI Taxonomy" id="1907662"/>
    <lineage>
        <taxon>Bacteria</taxon>
        <taxon>Bacillati</taxon>
        <taxon>Actinomycetota</taxon>
        <taxon>Coriobacteriia</taxon>
        <taxon>Eggerthellales</taxon>
        <taxon>Eggerthellaceae</taxon>
        <taxon>Raoultibacter</taxon>
    </lineage>
</organism>
<dbReference type="InterPro" id="IPR001387">
    <property type="entry name" value="Cro/C1-type_HTH"/>
</dbReference>
<dbReference type="Gene3D" id="1.10.260.40">
    <property type="entry name" value="lambda repressor-like DNA-binding domains"/>
    <property type="match status" value="1"/>
</dbReference>
<name>A0ABM7WMD1_9ACTN</name>
<keyword evidence="1" id="KW-0238">DNA-binding</keyword>
<dbReference type="Pfam" id="PF12674">
    <property type="entry name" value="Zn_ribbon_2"/>
    <property type="match status" value="1"/>
</dbReference>